<dbReference type="AlphaFoldDB" id="A0A4Z0R3A8"/>
<evidence type="ECO:0000313" key="1">
    <source>
        <dbReference type="EMBL" id="TGE36865.1"/>
    </source>
</evidence>
<organism evidence="1 2">
    <name type="scientific">Desulfosporosinus fructosivorans</name>
    <dbReference type="NCBI Taxonomy" id="2018669"/>
    <lineage>
        <taxon>Bacteria</taxon>
        <taxon>Bacillati</taxon>
        <taxon>Bacillota</taxon>
        <taxon>Clostridia</taxon>
        <taxon>Eubacteriales</taxon>
        <taxon>Desulfitobacteriaceae</taxon>
        <taxon>Desulfosporosinus</taxon>
    </lineage>
</organism>
<keyword evidence="2" id="KW-1185">Reference proteome</keyword>
<dbReference type="EMBL" id="SPQQ01000006">
    <property type="protein sequence ID" value="TGE36865.1"/>
    <property type="molecule type" value="Genomic_DNA"/>
</dbReference>
<name>A0A4Z0R3A8_9FIRM</name>
<evidence type="ECO:0000313" key="2">
    <source>
        <dbReference type="Proteomes" id="UP000298460"/>
    </source>
</evidence>
<comment type="caution">
    <text evidence="1">The sequence shown here is derived from an EMBL/GenBank/DDBJ whole genome shotgun (WGS) entry which is preliminary data.</text>
</comment>
<sequence>MSAHALLGASGAHKWLHCTPSARLEETLPDSTSEYAQEGSLAHEIGELKLRKAFTDPMGPRTFTNRLKKLQSNPLYQDEMLRHTDTYLDYVSSVVHGYKTLPYVAVEKKLDYSAYAPEGFGTGDCIIIGGSIMHVIDLKYGKGVPVSAFENPQMMLYALGALLEYSILYGLEQIVMVIVQPRLDSISEFVMSVNDLMYWATNTVMGAAEKAWKGEGEFVPGEHCRFCRANALCRARADFNVSLEEFGYQKPPLLTNEEVGQILEKAQDLAKWAKDLEAYALSETLKGVEISGWKAVAGRGSRKFIDIDEAFKFLVSKGYAEALLYKREPLSAPAIEELLGKNIYKELLIDTEKVEKTPGKPTLVPASDPREEFKQYDLAELFKNELGGKEIE</sequence>
<dbReference type="RefSeq" id="WP_135548923.1">
    <property type="nucleotide sequence ID" value="NZ_SPQQ01000006.1"/>
</dbReference>
<accession>A0A4Z0R3A8</accession>
<dbReference type="Proteomes" id="UP000298460">
    <property type="component" value="Unassembled WGS sequence"/>
</dbReference>
<protein>
    <submittedName>
        <fullName evidence="1">DUF2800 domain-containing protein</fullName>
    </submittedName>
</protein>
<gene>
    <name evidence="1" type="ORF">E4K67_17350</name>
</gene>
<dbReference type="Pfam" id="PF10926">
    <property type="entry name" value="DUF2800"/>
    <property type="match status" value="1"/>
</dbReference>
<proteinExistence type="predicted"/>
<dbReference type="OrthoDB" id="9766061at2"/>
<reference evidence="1 2" key="1">
    <citation type="submission" date="2019-03" db="EMBL/GenBank/DDBJ databases">
        <title>Draft Genome Sequence of Desulfosporosinus fructosivorans Strain 63.6F, Isolated from Marine Sediment in the Baltic Sea.</title>
        <authorList>
            <person name="Hausmann B."/>
            <person name="Vandieken V."/>
            <person name="Pjevac P."/>
            <person name="Schreck K."/>
            <person name="Herbold C.W."/>
            <person name="Loy A."/>
        </authorList>
    </citation>
    <scope>NUCLEOTIDE SEQUENCE [LARGE SCALE GENOMIC DNA]</scope>
    <source>
        <strain evidence="1 2">63.6F</strain>
    </source>
</reference>
<dbReference type="InterPro" id="IPR021229">
    <property type="entry name" value="DUF2800"/>
</dbReference>